<evidence type="ECO:0000256" key="2">
    <source>
        <dbReference type="SAM" id="SignalP"/>
    </source>
</evidence>
<protein>
    <recommendedName>
        <fullName evidence="5">Fibronectin-binding protein</fullName>
    </recommendedName>
</protein>
<keyword evidence="2" id="KW-0732">Signal</keyword>
<proteinExistence type="predicted"/>
<dbReference type="EMBL" id="QJJU01000035">
    <property type="protein sequence ID" value="PXX00342.1"/>
    <property type="molecule type" value="Genomic_DNA"/>
</dbReference>
<gene>
    <name evidence="3" type="ORF">C8E89_13545</name>
</gene>
<feature type="region of interest" description="Disordered" evidence="1">
    <location>
        <begin position="56"/>
        <end position="78"/>
    </location>
</feature>
<comment type="caution">
    <text evidence="3">The sequence shown here is derived from an EMBL/GenBank/DDBJ whole genome shotgun (WGS) entry which is preliminary data.</text>
</comment>
<evidence type="ECO:0000313" key="3">
    <source>
        <dbReference type="EMBL" id="PXX00342.1"/>
    </source>
</evidence>
<feature type="chain" id="PRO_5016299954" description="Fibronectin-binding protein" evidence="2">
    <location>
        <begin position="28"/>
        <end position="78"/>
    </location>
</feature>
<dbReference type="AlphaFoldDB" id="A0A318H731"/>
<evidence type="ECO:0008006" key="5">
    <source>
        <dbReference type="Google" id="ProtNLM"/>
    </source>
</evidence>
<keyword evidence="4" id="KW-1185">Reference proteome</keyword>
<dbReference type="OrthoDB" id="4735719at2"/>
<reference evidence="3 4" key="2">
    <citation type="submission" date="2018-06" db="EMBL/GenBank/DDBJ databases">
        <title>Sequencing of bacterial isolates from soil warming experiment in Harvard Forest, Massachusetts, USA.</title>
        <authorList>
            <person name="Deangelis K.PhD."/>
        </authorList>
    </citation>
    <scope>NUCLEOTIDE SEQUENCE [LARGE SCALE GENOMIC DNA]</scope>
    <source>
        <strain evidence="3 4">GAS496</strain>
    </source>
</reference>
<accession>A0A318H731</accession>
<name>A0A318H731_9MYCO</name>
<dbReference type="Proteomes" id="UP000247781">
    <property type="component" value="Unassembled WGS sequence"/>
</dbReference>
<evidence type="ECO:0000256" key="1">
    <source>
        <dbReference type="SAM" id="MobiDB-lite"/>
    </source>
</evidence>
<feature type="signal peptide" evidence="2">
    <location>
        <begin position="1"/>
        <end position="27"/>
    </location>
</feature>
<dbReference type="RefSeq" id="WP_146221101.1">
    <property type="nucleotide sequence ID" value="NZ_QJJU01000035.1"/>
</dbReference>
<organism evidence="3 4">
    <name type="scientific">Mycolicibacterium moriokaense</name>
    <dbReference type="NCBI Taxonomy" id="39691"/>
    <lineage>
        <taxon>Bacteria</taxon>
        <taxon>Bacillati</taxon>
        <taxon>Actinomycetota</taxon>
        <taxon>Actinomycetes</taxon>
        <taxon>Mycobacteriales</taxon>
        <taxon>Mycobacteriaceae</taxon>
        <taxon>Mycolicibacterium</taxon>
    </lineage>
</organism>
<sequence>MWRYVSTLAALIGAVVAGSLLPLVATADPDDDPCGLAVNLFCRFLPIAPELDGDVDLTKQLPPAPPTPTMPGDFQVPR</sequence>
<reference evidence="4" key="1">
    <citation type="submission" date="2018-05" db="EMBL/GenBank/DDBJ databases">
        <authorList>
            <person name="Deangelis K."/>
            <person name="Huntemann M."/>
            <person name="Clum A."/>
            <person name="Pillay M."/>
            <person name="Palaniappan K."/>
            <person name="Varghese N."/>
            <person name="Mikhailova N."/>
            <person name="Stamatis D."/>
            <person name="Reddy T."/>
            <person name="Daum C."/>
            <person name="Shapiro N."/>
            <person name="Ivanova N."/>
            <person name="Kyrpides N."/>
            <person name="Woyke T."/>
        </authorList>
    </citation>
    <scope>NUCLEOTIDE SEQUENCE [LARGE SCALE GENOMIC DNA]</scope>
    <source>
        <strain evidence="4">GAS496</strain>
    </source>
</reference>
<evidence type="ECO:0000313" key="4">
    <source>
        <dbReference type="Proteomes" id="UP000247781"/>
    </source>
</evidence>